<dbReference type="NCBIfam" id="TIGR02795">
    <property type="entry name" value="tol_pal_ybgF"/>
    <property type="match status" value="1"/>
</dbReference>
<evidence type="ECO:0000256" key="1">
    <source>
        <dbReference type="HAMAP-Rule" id="MF_02066"/>
    </source>
</evidence>
<comment type="caution">
    <text evidence="2">The sequence shown here is derived from an EMBL/GenBank/DDBJ whole genome shotgun (WGS) entry which is preliminary data.</text>
</comment>
<dbReference type="InterPro" id="IPR034706">
    <property type="entry name" value="CpoB"/>
</dbReference>
<dbReference type="InterPro" id="IPR019734">
    <property type="entry name" value="TPR_rpt"/>
</dbReference>
<evidence type="ECO:0000313" key="2">
    <source>
        <dbReference type="EMBL" id="TMV12584.1"/>
    </source>
</evidence>
<dbReference type="RefSeq" id="WP_138863138.1">
    <property type="nucleotide sequence ID" value="NZ_VCPC01000002.1"/>
</dbReference>
<dbReference type="InterPro" id="IPR011990">
    <property type="entry name" value="TPR-like_helical_dom_sf"/>
</dbReference>
<protein>
    <recommendedName>
        <fullName evidence="1">Cell division coordinator CpoB</fullName>
    </recommendedName>
</protein>
<keyword evidence="1" id="KW-0574">Periplasm</keyword>
<keyword evidence="3" id="KW-1185">Reference proteome</keyword>
<keyword evidence="1" id="KW-0132">Cell division</keyword>
<feature type="signal peptide" evidence="1">
    <location>
        <begin position="1"/>
        <end position="21"/>
    </location>
</feature>
<dbReference type="Pfam" id="PF13174">
    <property type="entry name" value="TPR_6"/>
    <property type="match status" value="1"/>
</dbReference>
<gene>
    <name evidence="2" type="primary">ybgF</name>
    <name evidence="1" type="synonym">cpoB</name>
    <name evidence="2" type="ORF">FGK64_07160</name>
</gene>
<dbReference type="HAMAP" id="MF_02066">
    <property type="entry name" value="CpoB"/>
    <property type="match status" value="1"/>
</dbReference>
<comment type="function">
    <text evidence="1">Mediates coordination of peptidoglycan synthesis and outer membrane constriction during cell division.</text>
</comment>
<feature type="coiled-coil region" evidence="1">
    <location>
        <begin position="28"/>
        <end position="88"/>
    </location>
</feature>
<proteinExistence type="inferred from homology"/>
<accession>A0ABY2X897</accession>
<dbReference type="Gene3D" id="1.25.40.10">
    <property type="entry name" value="Tetratricopeptide repeat domain"/>
    <property type="match status" value="1"/>
</dbReference>
<dbReference type="InterPro" id="IPR014162">
    <property type="entry name" value="CpoB_C"/>
</dbReference>
<dbReference type="EMBL" id="VCPC01000002">
    <property type="protein sequence ID" value="TMV12584.1"/>
    <property type="molecule type" value="Genomic_DNA"/>
</dbReference>
<feature type="chain" id="PRO_5044934922" description="Cell division coordinator CpoB" evidence="1">
    <location>
        <begin position="22"/>
        <end position="276"/>
    </location>
</feature>
<reference evidence="2 3" key="1">
    <citation type="submission" date="2019-05" db="EMBL/GenBank/DDBJ databases">
        <title>Marivita sp. nov. isolated from sea sediment.</title>
        <authorList>
            <person name="Kim W."/>
        </authorList>
    </citation>
    <scope>NUCLEOTIDE SEQUENCE [LARGE SCALE GENOMIC DNA]</scope>
    <source>
        <strain evidence="2 3">CAU 1492</strain>
    </source>
</reference>
<sequence length="276" mass="28263" precursor="true">MRIAVLAVAALTLAAPQAALAQDRERTLADIRQELSVLYVEVQKLKRELSTTGGASTPTVGGSVLDRVAAMEAELQRLTSQTESLGNRVNRVVSDGTNRIGDLEFRLCEMEAACDVSTLGETSTLGGAQEGAALTAPVAEPTGAPTTEMAVGEESDFNAAKAAFDSGDFAGAAQKLSAFAMAYPGSPLAPEAEVMRGRALAQQGDTREAARAYLAGFSANPAGPRAPEALHLLGAALGTLGQTEQACITLAEVGARFPGQPAAASAQADMARLGCS</sequence>
<comment type="subcellular location">
    <subcellularLocation>
        <location evidence="1">Periplasm</location>
    </subcellularLocation>
</comment>
<dbReference type="SUPFAM" id="SSF48452">
    <property type="entry name" value="TPR-like"/>
    <property type="match status" value="1"/>
</dbReference>
<keyword evidence="1" id="KW-0131">Cell cycle</keyword>
<name>A0ABY2X897_9RHOB</name>
<comment type="similarity">
    <text evidence="1">Belongs to the CpoB family.</text>
</comment>
<keyword evidence="1" id="KW-0732">Signal</keyword>
<organism evidence="2 3">
    <name type="scientific">Arenibacterium halophilum</name>
    <dbReference type="NCBI Taxonomy" id="2583821"/>
    <lineage>
        <taxon>Bacteria</taxon>
        <taxon>Pseudomonadati</taxon>
        <taxon>Pseudomonadota</taxon>
        <taxon>Alphaproteobacteria</taxon>
        <taxon>Rhodobacterales</taxon>
        <taxon>Paracoccaceae</taxon>
        <taxon>Arenibacterium</taxon>
    </lineage>
</organism>
<dbReference type="Proteomes" id="UP001191082">
    <property type="component" value="Unassembled WGS sequence"/>
</dbReference>
<keyword evidence="1" id="KW-0175">Coiled coil</keyword>
<evidence type="ECO:0000313" key="3">
    <source>
        <dbReference type="Proteomes" id="UP001191082"/>
    </source>
</evidence>